<keyword evidence="1" id="KW-1133">Transmembrane helix</keyword>
<name>A0A1G2P0Z4_9BACT</name>
<dbReference type="AlphaFoldDB" id="A0A1G2P0Z4"/>
<protein>
    <submittedName>
        <fullName evidence="2">Uncharacterized protein</fullName>
    </submittedName>
</protein>
<feature type="transmembrane region" description="Helical" evidence="1">
    <location>
        <begin position="166"/>
        <end position="188"/>
    </location>
</feature>
<gene>
    <name evidence="2" type="ORF">A3G52_01850</name>
</gene>
<feature type="transmembrane region" description="Helical" evidence="1">
    <location>
        <begin position="126"/>
        <end position="145"/>
    </location>
</feature>
<dbReference type="EMBL" id="MHSK01000021">
    <property type="protein sequence ID" value="OHA42016.1"/>
    <property type="molecule type" value="Genomic_DNA"/>
</dbReference>
<dbReference type="InterPro" id="IPR045466">
    <property type="entry name" value="DUF6498"/>
</dbReference>
<keyword evidence="1" id="KW-0472">Membrane</keyword>
<organism evidence="2 3">
    <name type="scientific">Candidatus Taylorbacteria bacterium RIFCSPLOWO2_12_FULL_43_20</name>
    <dbReference type="NCBI Taxonomy" id="1802332"/>
    <lineage>
        <taxon>Bacteria</taxon>
        <taxon>Candidatus Tayloriibacteriota</taxon>
    </lineage>
</organism>
<dbReference type="Pfam" id="PF20108">
    <property type="entry name" value="DUF6498"/>
    <property type="match status" value="1"/>
</dbReference>
<keyword evidence="1" id="KW-0812">Transmembrane</keyword>
<dbReference type="Proteomes" id="UP000177269">
    <property type="component" value="Unassembled WGS sequence"/>
</dbReference>
<reference evidence="2 3" key="1">
    <citation type="journal article" date="2016" name="Nat. Commun.">
        <title>Thousands of microbial genomes shed light on interconnected biogeochemical processes in an aquifer system.</title>
        <authorList>
            <person name="Anantharaman K."/>
            <person name="Brown C.T."/>
            <person name="Hug L.A."/>
            <person name="Sharon I."/>
            <person name="Castelle C.J."/>
            <person name="Probst A.J."/>
            <person name="Thomas B.C."/>
            <person name="Singh A."/>
            <person name="Wilkins M.J."/>
            <person name="Karaoz U."/>
            <person name="Brodie E.L."/>
            <person name="Williams K.H."/>
            <person name="Hubbard S.S."/>
            <person name="Banfield J.F."/>
        </authorList>
    </citation>
    <scope>NUCLEOTIDE SEQUENCE [LARGE SCALE GENOMIC DNA]</scope>
</reference>
<evidence type="ECO:0000313" key="2">
    <source>
        <dbReference type="EMBL" id="OHA42016.1"/>
    </source>
</evidence>
<feature type="transmembrane region" description="Helical" evidence="1">
    <location>
        <begin position="85"/>
        <end position="106"/>
    </location>
</feature>
<comment type="caution">
    <text evidence="2">The sequence shown here is derived from an EMBL/GenBank/DDBJ whole genome shotgun (WGS) entry which is preliminary data.</text>
</comment>
<evidence type="ECO:0000256" key="1">
    <source>
        <dbReference type="SAM" id="Phobius"/>
    </source>
</evidence>
<proteinExistence type="predicted"/>
<evidence type="ECO:0000313" key="3">
    <source>
        <dbReference type="Proteomes" id="UP000177269"/>
    </source>
</evidence>
<accession>A0A1G2P0Z4</accession>
<sequence>MFTNHSPKNIFSDPSLWFLIFSNIAVIFFAITENWNLSTLMWVYWSQSIIIGFFNFIRILQLKEFSTKGFKINGRPAEPTQGTKIFTAFFFLFHYGLFHAGYFFFLLTGKFAETRGSVSDSVGLKFIVVTAMLFFINHLFSYFYNKPKDTEKQNIGSLMFYPYLRIIPMHLTIISSSFFTALIAFLLLKTFADVAMHIVEHRVLRKGEEEQPSSIIS</sequence>
<feature type="transmembrane region" description="Helical" evidence="1">
    <location>
        <begin position="16"/>
        <end position="35"/>
    </location>
</feature>
<feature type="transmembrane region" description="Helical" evidence="1">
    <location>
        <begin position="41"/>
        <end position="60"/>
    </location>
</feature>